<organism evidence="2 3">
    <name type="scientific">Tropicimonas isoalkanivorans</name>
    <dbReference type="NCBI Taxonomy" id="441112"/>
    <lineage>
        <taxon>Bacteria</taxon>
        <taxon>Pseudomonadati</taxon>
        <taxon>Pseudomonadota</taxon>
        <taxon>Alphaproteobacteria</taxon>
        <taxon>Rhodobacterales</taxon>
        <taxon>Roseobacteraceae</taxon>
        <taxon>Tropicimonas</taxon>
    </lineage>
</organism>
<reference evidence="2" key="1">
    <citation type="submission" date="2016-10" db="EMBL/GenBank/DDBJ databases">
        <authorList>
            <person name="de Groot N.N."/>
        </authorList>
    </citation>
    <scope>NUCLEOTIDE SEQUENCE [LARGE SCALE GENOMIC DNA]</scope>
    <source>
        <strain evidence="2">DSM 19548</strain>
    </source>
</reference>
<dbReference type="AlphaFoldDB" id="A0A1I1LTP0"/>
<proteinExistence type="predicted"/>
<protein>
    <submittedName>
        <fullName evidence="2">Uncharacterized protein</fullName>
    </submittedName>
</protein>
<evidence type="ECO:0000256" key="1">
    <source>
        <dbReference type="SAM" id="Coils"/>
    </source>
</evidence>
<dbReference type="Proteomes" id="UP000198728">
    <property type="component" value="Unassembled WGS sequence"/>
</dbReference>
<name>A0A1I1LTP0_9RHOB</name>
<sequence>MTLNLDTSRFPSLKESVRAHWAPILLEPISGSDERFVIGVAAANATGFHVELANNHDKLTCFYGENAPTIVNAITLAGMCLREDLAERSIAALFSPDPPVSGVTIGRCREAEGTSLEALTQSWMAALSSLYSPRTSHDVQSSTILAVGDAEGQRAGDRLPFLVCDFVKSQREGFGEYFSTDIREARARRSKGGSHRVVVDFAGPRLVANFGTLKAGAITNSVHLIKRRLWDLKVERDREPHKILARAHEMILHRPPKDDPQVSEQQQANISEALEDLEQQAVQEELRLLALDTVQSIGNRVLQYELAA</sequence>
<feature type="coiled-coil region" evidence="1">
    <location>
        <begin position="263"/>
        <end position="294"/>
    </location>
</feature>
<gene>
    <name evidence="2" type="ORF">SAMN04488094_1099</name>
</gene>
<dbReference type="STRING" id="441112.SAMN04488094_1099"/>
<dbReference type="OrthoDB" id="8101296at2"/>
<keyword evidence="1" id="KW-0175">Coiled coil</keyword>
<dbReference type="EMBL" id="FOLG01000009">
    <property type="protein sequence ID" value="SFC76355.1"/>
    <property type="molecule type" value="Genomic_DNA"/>
</dbReference>
<evidence type="ECO:0000313" key="2">
    <source>
        <dbReference type="EMBL" id="SFC76355.1"/>
    </source>
</evidence>
<evidence type="ECO:0000313" key="3">
    <source>
        <dbReference type="Proteomes" id="UP000198728"/>
    </source>
</evidence>
<keyword evidence="3" id="KW-1185">Reference proteome</keyword>
<dbReference type="RefSeq" id="WP_093361398.1">
    <property type="nucleotide sequence ID" value="NZ_FOLG01000009.1"/>
</dbReference>
<accession>A0A1I1LTP0</accession>